<organism evidence="1">
    <name type="scientific">human gut metagenome</name>
    <dbReference type="NCBI Taxonomy" id="408170"/>
    <lineage>
        <taxon>unclassified sequences</taxon>
        <taxon>metagenomes</taxon>
        <taxon>organismal metagenomes</taxon>
    </lineage>
</organism>
<evidence type="ECO:0000313" key="1">
    <source>
        <dbReference type="EMBL" id="EKC43966.1"/>
    </source>
</evidence>
<dbReference type="Gene3D" id="1.10.150.650">
    <property type="match status" value="1"/>
</dbReference>
<protein>
    <submittedName>
        <fullName evidence="1">Phosphoesterase</fullName>
    </submittedName>
</protein>
<comment type="caution">
    <text evidence="1">The sequence shown here is derived from an EMBL/GenBank/DDBJ whole genome shotgun (WGS) entry which is preliminary data.</text>
</comment>
<dbReference type="SUPFAM" id="SSF89550">
    <property type="entry name" value="PHP domain-like"/>
    <property type="match status" value="1"/>
</dbReference>
<dbReference type="EMBL" id="AJWY01014366">
    <property type="protein sequence ID" value="EKC43966.1"/>
    <property type="molecule type" value="Genomic_DNA"/>
</dbReference>
<proteinExistence type="predicted"/>
<accession>K1S937</accession>
<dbReference type="AlphaFoldDB" id="K1S937"/>
<dbReference type="InterPro" id="IPR016195">
    <property type="entry name" value="Pol/histidinol_Pase-like"/>
</dbReference>
<name>K1S937_9ZZZZ</name>
<gene>
    <name evidence="1" type="ORF">LEA_20879</name>
</gene>
<reference evidence="1" key="1">
    <citation type="journal article" date="2013" name="Environ. Microbiol.">
        <title>Microbiota from the distal guts of lean and obese adolescents exhibit partial functional redundancy besides clear differences in community structure.</title>
        <authorList>
            <person name="Ferrer M."/>
            <person name="Ruiz A."/>
            <person name="Lanza F."/>
            <person name="Haange S.B."/>
            <person name="Oberbach A."/>
            <person name="Till H."/>
            <person name="Bargiela R."/>
            <person name="Campoy C."/>
            <person name="Segura M.T."/>
            <person name="Richter M."/>
            <person name="von Bergen M."/>
            <person name="Seifert J."/>
            <person name="Suarez A."/>
        </authorList>
    </citation>
    <scope>NUCLEOTIDE SEQUENCE</scope>
</reference>
<sequence length="71" mass="7815">MESGYTNTIFGDLYNKLFNKESDGNILVTPKYPDIEEVVGAIHDAGGIAVLAHPYLYDNIDSIPRLIECGI</sequence>
<feature type="non-terminal residue" evidence="1">
    <location>
        <position position="71"/>
    </location>
</feature>
<dbReference type="Gene3D" id="3.20.20.140">
    <property type="entry name" value="Metal-dependent hydrolases"/>
    <property type="match status" value="1"/>
</dbReference>